<gene>
    <name evidence="2" type="ORF">S06H3_13876</name>
</gene>
<dbReference type="EMBL" id="BARV01006772">
    <property type="protein sequence ID" value="GAI16800.1"/>
    <property type="molecule type" value="Genomic_DNA"/>
</dbReference>
<keyword evidence="1" id="KW-1133">Transmembrane helix</keyword>
<evidence type="ECO:0000313" key="2">
    <source>
        <dbReference type="EMBL" id="GAI16800.1"/>
    </source>
</evidence>
<accession>X1MQ35</accession>
<evidence type="ECO:0000256" key="1">
    <source>
        <dbReference type="SAM" id="Phobius"/>
    </source>
</evidence>
<dbReference type="Pfam" id="PF19851">
    <property type="entry name" value="DUF6326"/>
    <property type="match status" value="1"/>
</dbReference>
<feature type="transmembrane region" description="Helical" evidence="1">
    <location>
        <begin position="46"/>
        <end position="67"/>
    </location>
</feature>
<name>X1MQ35_9ZZZZ</name>
<protein>
    <submittedName>
        <fullName evidence="2">Uncharacterized protein</fullName>
    </submittedName>
</protein>
<feature type="transmembrane region" description="Helical" evidence="1">
    <location>
        <begin position="101"/>
        <end position="118"/>
    </location>
</feature>
<feature type="transmembrane region" description="Helical" evidence="1">
    <location>
        <begin position="73"/>
        <end position="94"/>
    </location>
</feature>
<sequence length="121" mass="13793">MEDVKITLSGLWIALMLTYFLGDVLRIFSGDFKAGEIGGIQISQKMYLGMAILMVIPIVMVFLSLTLKYPLNRWANIIVAIFFFLFNIIGLPTYPGAYDKFLIIVGLGFNVLTVWYAWKWV</sequence>
<feature type="transmembrane region" description="Helical" evidence="1">
    <location>
        <begin position="6"/>
        <end position="25"/>
    </location>
</feature>
<keyword evidence="1" id="KW-0472">Membrane</keyword>
<organism evidence="2">
    <name type="scientific">marine sediment metagenome</name>
    <dbReference type="NCBI Taxonomy" id="412755"/>
    <lineage>
        <taxon>unclassified sequences</taxon>
        <taxon>metagenomes</taxon>
        <taxon>ecological metagenomes</taxon>
    </lineage>
</organism>
<keyword evidence="1" id="KW-0812">Transmembrane</keyword>
<dbReference type="InterPro" id="IPR046289">
    <property type="entry name" value="DUF6326"/>
</dbReference>
<reference evidence="2" key="1">
    <citation type="journal article" date="2014" name="Front. Microbiol.">
        <title>High frequency of phylogenetically diverse reductive dehalogenase-homologous genes in deep subseafloor sedimentary metagenomes.</title>
        <authorList>
            <person name="Kawai M."/>
            <person name="Futagami T."/>
            <person name="Toyoda A."/>
            <person name="Takaki Y."/>
            <person name="Nishi S."/>
            <person name="Hori S."/>
            <person name="Arai W."/>
            <person name="Tsubouchi T."/>
            <person name="Morono Y."/>
            <person name="Uchiyama I."/>
            <person name="Ito T."/>
            <person name="Fujiyama A."/>
            <person name="Inagaki F."/>
            <person name="Takami H."/>
        </authorList>
    </citation>
    <scope>NUCLEOTIDE SEQUENCE</scope>
    <source>
        <strain evidence="2">Expedition CK06-06</strain>
    </source>
</reference>
<dbReference type="AlphaFoldDB" id="X1MQ35"/>
<proteinExistence type="predicted"/>
<comment type="caution">
    <text evidence="2">The sequence shown here is derived from an EMBL/GenBank/DDBJ whole genome shotgun (WGS) entry which is preliminary data.</text>
</comment>